<evidence type="ECO:0000313" key="2">
    <source>
        <dbReference type="EMBL" id="TNJ32800.1"/>
    </source>
</evidence>
<evidence type="ECO:0000313" key="3">
    <source>
        <dbReference type="Proteomes" id="UP000305760"/>
    </source>
</evidence>
<reference evidence="2 3" key="1">
    <citation type="submission" date="2019-03" db="EMBL/GenBank/DDBJ databases">
        <title>Arenimonas daejeonensis sp. nov., isolated from compost.</title>
        <authorList>
            <person name="Jeon C.O."/>
        </authorList>
    </citation>
    <scope>NUCLEOTIDE SEQUENCE [LARGE SCALE GENOMIC DNA]</scope>
    <source>
        <strain evidence="2 3">R29</strain>
    </source>
</reference>
<protein>
    <submittedName>
        <fullName evidence="2">Uncharacterized protein</fullName>
    </submittedName>
</protein>
<dbReference type="OrthoDB" id="5973422at2"/>
<keyword evidence="3" id="KW-1185">Reference proteome</keyword>
<evidence type="ECO:0000256" key="1">
    <source>
        <dbReference type="SAM" id="SignalP"/>
    </source>
</evidence>
<feature type="signal peptide" evidence="1">
    <location>
        <begin position="1"/>
        <end position="32"/>
    </location>
</feature>
<sequence>MTGSTYMYFGTSTSWRRGLLLSALLFSSPVLAGPPLLCHPFETAEAPTLPWGGDGWNQARADYDLAALGERTEALLGPGTPVIARMETLRRAAIYASRDGAVLRDLAARLESRLKSADEPGARVLGLFDTGYFLETLQEIDRLQDYDMPGIGEVDRVVLRALLTQPDGSLRIQQAVAMQPDDAGLRFAAALVATADGRDADVAMHARHARAGAESDALLALNIGLIPR</sequence>
<gene>
    <name evidence="2" type="ORF">E1B00_13880</name>
</gene>
<name>A0A5C4RNU3_9GAMM</name>
<dbReference type="AlphaFoldDB" id="A0A5C4RNU3"/>
<dbReference type="Proteomes" id="UP000305760">
    <property type="component" value="Unassembled WGS sequence"/>
</dbReference>
<keyword evidence="1" id="KW-0732">Signal</keyword>
<dbReference type="EMBL" id="SMDR01000004">
    <property type="protein sequence ID" value="TNJ32800.1"/>
    <property type="molecule type" value="Genomic_DNA"/>
</dbReference>
<proteinExistence type="predicted"/>
<accession>A0A5C4RNU3</accession>
<dbReference type="RefSeq" id="WP_139449823.1">
    <property type="nucleotide sequence ID" value="NZ_SMDR01000004.1"/>
</dbReference>
<organism evidence="2 3">
    <name type="scientific">Arenimonas terrae</name>
    <dbReference type="NCBI Taxonomy" id="2546226"/>
    <lineage>
        <taxon>Bacteria</taxon>
        <taxon>Pseudomonadati</taxon>
        <taxon>Pseudomonadota</taxon>
        <taxon>Gammaproteobacteria</taxon>
        <taxon>Lysobacterales</taxon>
        <taxon>Lysobacteraceae</taxon>
        <taxon>Arenimonas</taxon>
    </lineage>
</organism>
<comment type="caution">
    <text evidence="2">The sequence shown here is derived from an EMBL/GenBank/DDBJ whole genome shotgun (WGS) entry which is preliminary data.</text>
</comment>
<feature type="chain" id="PRO_5023097243" evidence="1">
    <location>
        <begin position="33"/>
        <end position="228"/>
    </location>
</feature>